<feature type="transmembrane region" description="Helical" evidence="7">
    <location>
        <begin position="215"/>
        <end position="235"/>
    </location>
</feature>
<feature type="transmembrane region" description="Helical" evidence="7">
    <location>
        <begin position="6"/>
        <end position="24"/>
    </location>
</feature>
<dbReference type="RefSeq" id="WP_251971841.1">
    <property type="nucleotide sequence ID" value="NZ_AP025730.1"/>
</dbReference>
<name>A0ABN6PEX3_9BURK</name>
<feature type="transmembrane region" description="Helical" evidence="7">
    <location>
        <begin position="247"/>
        <end position="268"/>
    </location>
</feature>
<keyword evidence="9" id="KW-1185">Reference proteome</keyword>
<evidence type="ECO:0000256" key="5">
    <source>
        <dbReference type="ARBA" id="ARBA00022989"/>
    </source>
</evidence>
<sequence>MTWDLFFRLVALFGVIALGWVGARRRLLAGPDGLRALGNAAFLLFVPALLFRTMARVDLAALPWRLLAAFFLPVVGWLLLVWLWERRRLTHGGTMPLTPALAPQPTTRAISVTFGNGVQMGLPFSAALFGEAGLRLQVAIVSVHALILLSVLTVLAEIDIARASAQHSGRGHSLLATLATTVRQTVIHPVVLPVLLGLAWNLAGLKLPPQADETLQMLGQAVVPLCLVLIGASLAQHGLGPRWQAALGLALLKLFALPALVLVAAHWGAGLDGLPLAVVVIAAAMPTGSNALLFAQRYHVLEVEATAIIVLSTLCFAAAVPFWLWVLGWFGSP</sequence>
<accession>A0ABN6PEX3</accession>
<evidence type="ECO:0000256" key="4">
    <source>
        <dbReference type="ARBA" id="ARBA00022692"/>
    </source>
</evidence>
<feature type="transmembrane region" description="Helical" evidence="7">
    <location>
        <begin position="274"/>
        <end position="295"/>
    </location>
</feature>
<proteinExistence type="predicted"/>
<keyword evidence="2" id="KW-0813">Transport</keyword>
<evidence type="ECO:0000313" key="9">
    <source>
        <dbReference type="Proteomes" id="UP001057498"/>
    </source>
</evidence>
<keyword evidence="6 7" id="KW-0472">Membrane</keyword>
<evidence type="ECO:0000256" key="7">
    <source>
        <dbReference type="SAM" id="Phobius"/>
    </source>
</evidence>
<keyword evidence="5 7" id="KW-1133">Transmembrane helix</keyword>
<keyword evidence="3" id="KW-1003">Cell membrane</keyword>
<gene>
    <name evidence="8" type="ORF">CATMQ487_05340</name>
</gene>
<feature type="transmembrane region" description="Helical" evidence="7">
    <location>
        <begin position="66"/>
        <end position="84"/>
    </location>
</feature>
<organism evidence="8 9">
    <name type="scientific">Sphaerotilus microaerophilus</name>
    <dbReference type="NCBI Taxonomy" id="2914710"/>
    <lineage>
        <taxon>Bacteria</taxon>
        <taxon>Pseudomonadati</taxon>
        <taxon>Pseudomonadota</taxon>
        <taxon>Betaproteobacteria</taxon>
        <taxon>Burkholderiales</taxon>
        <taxon>Sphaerotilaceae</taxon>
        <taxon>Sphaerotilus</taxon>
    </lineage>
</organism>
<reference evidence="8" key="1">
    <citation type="submission" date="2022-04" db="EMBL/GenBank/DDBJ databases">
        <title>Whole genome sequence of Sphaerotilus sp. FB-5.</title>
        <authorList>
            <person name="Takeda M."/>
            <person name="Narihara S."/>
            <person name="Akimoto M."/>
            <person name="Akimoto R."/>
            <person name="Nishiyashiki S."/>
            <person name="Murakami T."/>
        </authorList>
    </citation>
    <scope>NUCLEOTIDE SEQUENCE</scope>
    <source>
        <strain evidence="8">FB-5</strain>
    </source>
</reference>
<evidence type="ECO:0008006" key="10">
    <source>
        <dbReference type="Google" id="ProtNLM"/>
    </source>
</evidence>
<dbReference type="PANTHER" id="PTHR36838:SF1">
    <property type="entry name" value="SLR1864 PROTEIN"/>
    <property type="match status" value="1"/>
</dbReference>
<dbReference type="InterPro" id="IPR004776">
    <property type="entry name" value="Mem_transp_PIN-like"/>
</dbReference>
<feature type="transmembrane region" description="Helical" evidence="7">
    <location>
        <begin position="36"/>
        <end position="54"/>
    </location>
</feature>
<dbReference type="Pfam" id="PF03547">
    <property type="entry name" value="Mem_trans"/>
    <property type="match status" value="1"/>
</dbReference>
<evidence type="ECO:0000256" key="2">
    <source>
        <dbReference type="ARBA" id="ARBA00022448"/>
    </source>
</evidence>
<keyword evidence="4 7" id="KW-0812">Transmembrane</keyword>
<evidence type="ECO:0000256" key="1">
    <source>
        <dbReference type="ARBA" id="ARBA00004141"/>
    </source>
</evidence>
<protein>
    <recommendedName>
        <fullName evidence="10">Transporter</fullName>
    </recommendedName>
</protein>
<evidence type="ECO:0000256" key="3">
    <source>
        <dbReference type="ARBA" id="ARBA00022475"/>
    </source>
</evidence>
<dbReference type="EMBL" id="AP025730">
    <property type="protein sequence ID" value="BDI03564.1"/>
    <property type="molecule type" value="Genomic_DNA"/>
</dbReference>
<feature type="transmembrane region" description="Helical" evidence="7">
    <location>
        <begin position="136"/>
        <end position="156"/>
    </location>
</feature>
<feature type="transmembrane region" description="Helical" evidence="7">
    <location>
        <begin position="307"/>
        <end position="330"/>
    </location>
</feature>
<dbReference type="PANTHER" id="PTHR36838">
    <property type="entry name" value="AUXIN EFFLUX CARRIER FAMILY PROTEIN"/>
    <property type="match status" value="1"/>
</dbReference>
<evidence type="ECO:0000256" key="6">
    <source>
        <dbReference type="ARBA" id="ARBA00023136"/>
    </source>
</evidence>
<dbReference type="Proteomes" id="UP001057498">
    <property type="component" value="Chromosome"/>
</dbReference>
<feature type="transmembrane region" description="Helical" evidence="7">
    <location>
        <begin position="186"/>
        <end position="203"/>
    </location>
</feature>
<comment type="subcellular location">
    <subcellularLocation>
        <location evidence="1">Membrane</location>
        <topology evidence="1">Multi-pass membrane protein</topology>
    </subcellularLocation>
</comment>
<evidence type="ECO:0000313" key="8">
    <source>
        <dbReference type="EMBL" id="BDI03564.1"/>
    </source>
</evidence>